<keyword evidence="3" id="KW-1185">Reference proteome</keyword>
<feature type="compositionally biased region" description="Polar residues" evidence="1">
    <location>
        <begin position="75"/>
        <end position="84"/>
    </location>
</feature>
<protein>
    <submittedName>
        <fullName evidence="2">Uncharacterized protein</fullName>
    </submittedName>
</protein>
<reference evidence="2" key="1">
    <citation type="submission" date="2022-05" db="EMBL/GenBank/DDBJ databases">
        <authorList>
            <person name="Friedrich I."/>
            <person name="Poehlein A."/>
            <person name="Schneider D."/>
            <person name="Hertel R."/>
            <person name="Daniel R."/>
        </authorList>
    </citation>
    <scope>NUCLEOTIDE SEQUENCE</scope>
</reference>
<feature type="compositionally biased region" description="Basic and acidic residues" evidence="1">
    <location>
        <begin position="86"/>
        <end position="99"/>
    </location>
</feature>
<dbReference type="Proteomes" id="UP001056685">
    <property type="component" value="Segment"/>
</dbReference>
<gene>
    <name evidence="2" type="ORF">KABACHOK_01050</name>
</gene>
<evidence type="ECO:0000313" key="2">
    <source>
        <dbReference type="EMBL" id="USN13941.1"/>
    </source>
</evidence>
<sequence>MTYMTIGQVGAMARGRGMVFSRTADTYQFRLRYRDPTASDADGRSEWITADLQEIIAVLRTMEPFEPPPVVTIPRQANFSNNRACSDLEPRDKRSSSDY</sequence>
<feature type="region of interest" description="Disordered" evidence="1">
    <location>
        <begin position="69"/>
        <end position="99"/>
    </location>
</feature>
<name>A0A9E7MQM6_9CAUD</name>
<dbReference type="EMBL" id="ON529852">
    <property type="protein sequence ID" value="USN13941.1"/>
    <property type="molecule type" value="Genomic_DNA"/>
</dbReference>
<organism evidence="2 3">
    <name type="scientific">Brevundimonas phage vB_BpoS-Kabachok</name>
    <dbReference type="NCBI Taxonomy" id="2948600"/>
    <lineage>
        <taxon>Viruses</taxon>
        <taxon>Duplodnaviria</taxon>
        <taxon>Heunggongvirae</taxon>
        <taxon>Uroviricota</taxon>
        <taxon>Caudoviricetes</taxon>
        <taxon>Jeanschmidtviridae</taxon>
        <taxon>Marchewkavirus</taxon>
        <taxon>Marchewkavirus kabachok</taxon>
    </lineage>
</organism>
<accession>A0A9E7MQM6</accession>
<evidence type="ECO:0000313" key="3">
    <source>
        <dbReference type="Proteomes" id="UP001056685"/>
    </source>
</evidence>
<evidence type="ECO:0000256" key="1">
    <source>
        <dbReference type="SAM" id="MobiDB-lite"/>
    </source>
</evidence>
<proteinExistence type="predicted"/>